<dbReference type="AlphaFoldDB" id="A0A232LP97"/>
<dbReference type="Proteomes" id="UP000243515">
    <property type="component" value="Unassembled WGS sequence"/>
</dbReference>
<reference evidence="1 2" key="1">
    <citation type="journal article" date="2015" name="Environ. Microbiol.">
        <title>Metagenome sequence of Elaphomyces granulatus from sporocarp tissue reveals Ascomycota ectomycorrhizal fingerprints of genome expansion and a Proteobacteria-rich microbiome.</title>
        <authorList>
            <person name="Quandt C.A."/>
            <person name="Kohler A."/>
            <person name="Hesse C.N."/>
            <person name="Sharpton T.J."/>
            <person name="Martin F."/>
            <person name="Spatafora J.W."/>
        </authorList>
    </citation>
    <scope>NUCLEOTIDE SEQUENCE [LARGE SCALE GENOMIC DNA]</scope>
    <source>
        <strain evidence="1 2">OSC145934</strain>
    </source>
</reference>
<proteinExistence type="predicted"/>
<dbReference type="EMBL" id="NPHW01006252">
    <property type="protein sequence ID" value="OXV05983.1"/>
    <property type="molecule type" value="Genomic_DNA"/>
</dbReference>
<accession>A0A232LP97</accession>
<sequence length="36" mass="4101">MGIYLMVAALTFRERNRRANVLPLTLGPHGNNFEDI</sequence>
<evidence type="ECO:0000313" key="1">
    <source>
        <dbReference type="EMBL" id="OXV05983.1"/>
    </source>
</evidence>
<keyword evidence="2" id="KW-1185">Reference proteome</keyword>
<protein>
    <submittedName>
        <fullName evidence="1">Uncharacterized protein</fullName>
    </submittedName>
</protein>
<feature type="non-terminal residue" evidence="1">
    <location>
        <position position="36"/>
    </location>
</feature>
<organism evidence="1 2">
    <name type="scientific">Elaphomyces granulatus</name>
    <dbReference type="NCBI Taxonomy" id="519963"/>
    <lineage>
        <taxon>Eukaryota</taxon>
        <taxon>Fungi</taxon>
        <taxon>Dikarya</taxon>
        <taxon>Ascomycota</taxon>
        <taxon>Pezizomycotina</taxon>
        <taxon>Eurotiomycetes</taxon>
        <taxon>Eurotiomycetidae</taxon>
        <taxon>Eurotiales</taxon>
        <taxon>Elaphomycetaceae</taxon>
        <taxon>Elaphomyces</taxon>
    </lineage>
</organism>
<dbReference type="OrthoDB" id="4504959at2759"/>
<name>A0A232LP97_9EURO</name>
<gene>
    <name evidence="1" type="ORF">Egran_06249</name>
</gene>
<comment type="caution">
    <text evidence="1">The sequence shown here is derived from an EMBL/GenBank/DDBJ whole genome shotgun (WGS) entry which is preliminary data.</text>
</comment>
<evidence type="ECO:0000313" key="2">
    <source>
        <dbReference type="Proteomes" id="UP000243515"/>
    </source>
</evidence>